<comment type="caution">
    <text evidence="2">The sequence shown here is derived from an EMBL/GenBank/DDBJ whole genome shotgun (WGS) entry which is preliminary data.</text>
</comment>
<dbReference type="Proteomes" id="UP001358586">
    <property type="component" value="Chromosome 12"/>
</dbReference>
<evidence type="ECO:0000313" key="3">
    <source>
        <dbReference type="Proteomes" id="UP001358586"/>
    </source>
</evidence>
<gene>
    <name evidence="2" type="ORF">PVK06_043564</name>
</gene>
<keyword evidence="3" id="KW-1185">Reference proteome</keyword>
<sequence>MSVVDEKEMRQRDARKQEKMRSVPTNLHVRFPCVVPFQVYEDLSKEFRLQYLSKEKKFTLIERVLITKMLLIKNVLLTSMLVK</sequence>
<evidence type="ECO:0000313" key="2">
    <source>
        <dbReference type="EMBL" id="KAK5775646.1"/>
    </source>
</evidence>
<protein>
    <submittedName>
        <fullName evidence="2">Uncharacterized protein</fullName>
    </submittedName>
</protein>
<evidence type="ECO:0000256" key="1">
    <source>
        <dbReference type="SAM" id="MobiDB-lite"/>
    </source>
</evidence>
<organism evidence="2 3">
    <name type="scientific">Gossypium arboreum</name>
    <name type="common">Tree cotton</name>
    <name type="synonym">Gossypium nanking</name>
    <dbReference type="NCBI Taxonomy" id="29729"/>
    <lineage>
        <taxon>Eukaryota</taxon>
        <taxon>Viridiplantae</taxon>
        <taxon>Streptophyta</taxon>
        <taxon>Embryophyta</taxon>
        <taxon>Tracheophyta</taxon>
        <taxon>Spermatophyta</taxon>
        <taxon>Magnoliopsida</taxon>
        <taxon>eudicotyledons</taxon>
        <taxon>Gunneridae</taxon>
        <taxon>Pentapetalae</taxon>
        <taxon>rosids</taxon>
        <taxon>malvids</taxon>
        <taxon>Malvales</taxon>
        <taxon>Malvaceae</taxon>
        <taxon>Malvoideae</taxon>
        <taxon>Gossypium</taxon>
    </lineage>
</organism>
<dbReference type="EMBL" id="JARKNE010000012">
    <property type="protein sequence ID" value="KAK5775646.1"/>
    <property type="molecule type" value="Genomic_DNA"/>
</dbReference>
<accession>A0ABR0MP50</accession>
<feature type="region of interest" description="Disordered" evidence="1">
    <location>
        <begin position="1"/>
        <end position="21"/>
    </location>
</feature>
<name>A0ABR0MP50_GOSAR</name>
<proteinExistence type="predicted"/>
<reference evidence="2 3" key="1">
    <citation type="submission" date="2023-03" db="EMBL/GenBank/DDBJ databases">
        <title>WGS of Gossypium arboreum.</title>
        <authorList>
            <person name="Yu D."/>
        </authorList>
    </citation>
    <scope>NUCLEOTIDE SEQUENCE [LARGE SCALE GENOMIC DNA]</scope>
    <source>
        <tissue evidence="2">Leaf</tissue>
    </source>
</reference>